<dbReference type="Proteomes" id="UP000664534">
    <property type="component" value="Unassembled WGS sequence"/>
</dbReference>
<dbReference type="SUPFAM" id="SSF144232">
    <property type="entry name" value="HIT/MYND zinc finger-like"/>
    <property type="match status" value="1"/>
</dbReference>
<evidence type="ECO:0000313" key="7">
    <source>
        <dbReference type="Proteomes" id="UP000664534"/>
    </source>
</evidence>
<comment type="caution">
    <text evidence="6">The sequence shown here is derived from an EMBL/GenBank/DDBJ whole genome shotgun (WGS) entry which is preliminary data.</text>
</comment>
<reference evidence="6" key="1">
    <citation type="submission" date="2021-03" db="EMBL/GenBank/DDBJ databases">
        <authorList>
            <person name="Tagirdzhanova G."/>
        </authorList>
    </citation>
    <scope>NUCLEOTIDE SEQUENCE</scope>
</reference>
<dbReference type="CDD" id="cd23024">
    <property type="entry name" value="zf-HIT_ZNHIT2-3"/>
    <property type="match status" value="1"/>
</dbReference>
<evidence type="ECO:0000313" key="6">
    <source>
        <dbReference type="EMBL" id="CAF9916927.1"/>
    </source>
</evidence>
<proteinExistence type="predicted"/>
<sequence>MAIEKPQILLLQGGEAYQGDIFDDMYAGLCTKMEERYTIIKTKWVTTEHLAHSTAVIVTDGAISKKRCKNIQIRLSEYAKAGGTVILACLFSSFVSGPDFASMCRNMGLPWGWGDYHRTVFALNPAFAPVFGNEAFETLEQSYSMKAVHLKNVPPAAKVYVPTNDSRVQSAVFPPDRVDTAQTPAVWQKHGQGYVAYIGDVNNESGSQALLMAMLNAVAKGDPRQGLADEFVNLPALVSGCEVCGNDTPVKKCAACKNVQYCSLDCQKADWKSHKEDCQRTKS</sequence>
<evidence type="ECO:0000259" key="5">
    <source>
        <dbReference type="PROSITE" id="PS50865"/>
    </source>
</evidence>
<dbReference type="PROSITE" id="PS50865">
    <property type="entry name" value="ZF_MYND_2"/>
    <property type="match status" value="1"/>
</dbReference>
<dbReference type="GO" id="GO:0005634">
    <property type="term" value="C:nucleus"/>
    <property type="evidence" value="ECO:0007669"/>
    <property type="project" value="TreeGrafter"/>
</dbReference>
<dbReference type="InterPro" id="IPR024119">
    <property type="entry name" value="TF_DEAF-1"/>
</dbReference>
<protein>
    <recommendedName>
        <fullName evidence="5">MYND-type domain-containing protein</fullName>
    </recommendedName>
</protein>
<keyword evidence="1" id="KW-0479">Metal-binding</keyword>
<dbReference type="Pfam" id="PF01753">
    <property type="entry name" value="zf-MYND"/>
    <property type="match status" value="1"/>
</dbReference>
<dbReference type="PANTHER" id="PTHR10237">
    <property type="entry name" value="DEFORMED EPIDERMAL AUTOREGULATORY FACTOR 1 HOMOLOG SUPPRESSIN"/>
    <property type="match status" value="1"/>
</dbReference>
<dbReference type="InterPro" id="IPR002893">
    <property type="entry name" value="Znf_MYND"/>
</dbReference>
<evidence type="ECO:0000256" key="2">
    <source>
        <dbReference type="ARBA" id="ARBA00022771"/>
    </source>
</evidence>
<keyword evidence="7" id="KW-1185">Reference proteome</keyword>
<dbReference type="GO" id="GO:0000981">
    <property type="term" value="F:DNA-binding transcription factor activity, RNA polymerase II-specific"/>
    <property type="evidence" value="ECO:0007669"/>
    <property type="project" value="TreeGrafter"/>
</dbReference>
<evidence type="ECO:0000256" key="3">
    <source>
        <dbReference type="ARBA" id="ARBA00022833"/>
    </source>
</evidence>
<evidence type="ECO:0000256" key="1">
    <source>
        <dbReference type="ARBA" id="ARBA00022723"/>
    </source>
</evidence>
<gene>
    <name evidence="6" type="ORF">IMSHALPRED_003344</name>
</gene>
<dbReference type="GO" id="GO:0008270">
    <property type="term" value="F:zinc ion binding"/>
    <property type="evidence" value="ECO:0007669"/>
    <property type="project" value="UniProtKB-KW"/>
</dbReference>
<name>A0A8H3I6P5_9LECA</name>
<dbReference type="PROSITE" id="PS01360">
    <property type="entry name" value="ZF_MYND_1"/>
    <property type="match status" value="1"/>
</dbReference>
<dbReference type="OrthoDB" id="245563at2759"/>
<accession>A0A8H3I6P5</accession>
<dbReference type="Gene3D" id="6.10.140.2220">
    <property type="match status" value="1"/>
</dbReference>
<keyword evidence="2 4" id="KW-0863">Zinc-finger</keyword>
<feature type="domain" description="MYND-type" evidence="5">
    <location>
        <begin position="241"/>
        <end position="278"/>
    </location>
</feature>
<organism evidence="6 7">
    <name type="scientific">Imshaugia aleurites</name>
    <dbReference type="NCBI Taxonomy" id="172621"/>
    <lineage>
        <taxon>Eukaryota</taxon>
        <taxon>Fungi</taxon>
        <taxon>Dikarya</taxon>
        <taxon>Ascomycota</taxon>
        <taxon>Pezizomycotina</taxon>
        <taxon>Lecanoromycetes</taxon>
        <taxon>OSLEUM clade</taxon>
        <taxon>Lecanoromycetidae</taxon>
        <taxon>Lecanorales</taxon>
        <taxon>Lecanorineae</taxon>
        <taxon>Parmeliaceae</taxon>
        <taxon>Imshaugia</taxon>
    </lineage>
</organism>
<dbReference type="PANTHER" id="PTHR10237:SF14">
    <property type="entry name" value="MYND-TYPE DOMAIN-CONTAINING PROTEIN"/>
    <property type="match status" value="1"/>
</dbReference>
<dbReference type="EMBL" id="CAJPDT010000017">
    <property type="protein sequence ID" value="CAF9916927.1"/>
    <property type="molecule type" value="Genomic_DNA"/>
</dbReference>
<evidence type="ECO:0000256" key="4">
    <source>
        <dbReference type="PROSITE-ProRule" id="PRU00134"/>
    </source>
</evidence>
<dbReference type="AlphaFoldDB" id="A0A8H3I6P5"/>
<keyword evidence="3" id="KW-0862">Zinc</keyword>